<evidence type="ECO:0000313" key="6">
    <source>
        <dbReference type="EMBL" id="TYK13949.1"/>
    </source>
</evidence>
<dbReference type="PROSITE" id="PS50600">
    <property type="entry name" value="ULP_PROTEASE"/>
    <property type="match status" value="1"/>
</dbReference>
<organism evidence="6 7">
    <name type="scientific">Cucumis melo var. makuwa</name>
    <name type="common">Oriental melon</name>
    <dbReference type="NCBI Taxonomy" id="1194695"/>
    <lineage>
        <taxon>Eukaryota</taxon>
        <taxon>Viridiplantae</taxon>
        <taxon>Streptophyta</taxon>
        <taxon>Embryophyta</taxon>
        <taxon>Tracheophyta</taxon>
        <taxon>Spermatophyta</taxon>
        <taxon>Magnoliopsida</taxon>
        <taxon>eudicotyledons</taxon>
        <taxon>Gunneridae</taxon>
        <taxon>Pentapetalae</taxon>
        <taxon>rosids</taxon>
        <taxon>fabids</taxon>
        <taxon>Cucurbitales</taxon>
        <taxon>Cucurbitaceae</taxon>
        <taxon>Benincaseae</taxon>
        <taxon>Cucumis</taxon>
    </lineage>
</organism>
<reference evidence="6 7" key="1">
    <citation type="submission" date="2019-08" db="EMBL/GenBank/DDBJ databases">
        <title>Draft genome sequences of two oriental melons (Cucumis melo L. var makuwa).</title>
        <authorList>
            <person name="Kwon S.-Y."/>
        </authorList>
    </citation>
    <scope>NUCLEOTIDE SEQUENCE [LARGE SCALE GENOMIC DNA]</scope>
    <source>
        <strain evidence="7">cv. Chang Bougi</strain>
        <tissue evidence="6">Leaf</tissue>
    </source>
</reference>
<dbReference type="PANTHER" id="PTHR48258">
    <property type="entry name" value="DUF4218 DOMAIN-CONTAINING PROTEIN-RELATED"/>
    <property type="match status" value="1"/>
</dbReference>
<feature type="domain" description="Ubiquitin-like protease family profile" evidence="5">
    <location>
        <begin position="808"/>
        <end position="970"/>
    </location>
</feature>
<name>A0A5D3CUP0_CUCMM</name>
<dbReference type="SUPFAM" id="SSF54001">
    <property type="entry name" value="Cysteine proteinases"/>
    <property type="match status" value="1"/>
</dbReference>
<proteinExistence type="inferred from homology"/>
<dbReference type="Gene3D" id="3.40.395.10">
    <property type="entry name" value="Adenoviral Proteinase, Chain A"/>
    <property type="match status" value="1"/>
</dbReference>
<evidence type="ECO:0000313" key="7">
    <source>
        <dbReference type="Proteomes" id="UP000321947"/>
    </source>
</evidence>
<dbReference type="InterPro" id="IPR004242">
    <property type="entry name" value="Transposase_21"/>
</dbReference>
<feature type="region of interest" description="Disordered" evidence="4">
    <location>
        <begin position="1"/>
        <end position="33"/>
    </location>
</feature>
<dbReference type="InterPro" id="IPR025312">
    <property type="entry name" value="DUF4216"/>
</dbReference>
<dbReference type="GO" id="GO:0006508">
    <property type="term" value="P:proteolysis"/>
    <property type="evidence" value="ECO:0007669"/>
    <property type="project" value="UniProtKB-KW"/>
</dbReference>
<dbReference type="Pfam" id="PF13952">
    <property type="entry name" value="DUF4216"/>
    <property type="match status" value="1"/>
</dbReference>
<dbReference type="EMBL" id="SSTD01009720">
    <property type="protein sequence ID" value="TYK13949.1"/>
    <property type="molecule type" value="Genomic_DNA"/>
</dbReference>
<gene>
    <name evidence="6" type="ORF">E5676_scaffold832G001510</name>
</gene>
<sequence length="1008" mass="115354">MPARLPPTNAARSATAHAAPRPKSLSAPSRRPYTTQPVFTRRRYTILLLQPSPQAVATRFVVAASRSVFRNRLAQPAVATDRRPEFWPIFLLILSEIFPTSNEIPTSMYEAKKTLGALGMSYGKIHACPNDCCLYRKENANATECPECGESRWKYANNANGGKKQIPGKDVWYFPLIPCFKRLFRNSPAWKLIDLKWPDFGSETRNIRLALSADGINPHGEMSSKYSCWPLVIVIYNLPPWLCMKRKFMMLSMLISGPRQPGDDIGIDRLDASLDNLSFGRPLSAGVSVKPEQDLLYQAHRYVLANTIDVQPYIDKHVEVLQLKYPNKVLHQKWIQEEHNRTFISWLREEVASEIGMGNVEISDNLRWIAHGPHPFAIKYNSYAINGCRYHTESYDKNRSVQNSEVSLVAKTMQVSSSKDKNPIIGDMSFYGVIQDIWKLNYNKFNVVVFRCDWVENNNGMKIDDLCFVLVNLKRIGHKSDSFIMATQARQVSYVEDPSDARWSIVLTPPQRDYEDQSNDDELGDIMLHCQGVPSDMSNIDGGNNLDENMIFSLHMEPTIVRDDQDKEDGGAEIEGLVVGVVDEHVEKPKQKRKQRPTIMFDVTRVRSEGERKLVEYNEDGVPIGENGAKLNSFIRSCVHYHIPIIYATWIDVLAELKEKIYTIVEAAFIIDNRSRKSILKTARTAFRQFKHWLTKKYILPFKNKPELLKRPPYMYSYIDQKQWKEFKNIPSEESELDLASMWKKARVDKKGQYDNEDVQEVDEISKTCADKEPSPNDVSTQALSTRESSGRVRGVGGFVTPNTYFYTAKRNEEIDKLREENEKLLKEEVNVDVIILNDLQEDAIEVRNEKEVVCESNIKMPLPLKTILRYLHSEDELSNYIFVDPSLISVGHNTQEVSARNLYNRLMASKPNQLVLAPFNPGGHWALLAINAYDETIYYLDSLRTTSRCPLKVGVVECGYYVMRYIRDIITNESIVVTDLIDTRTSYSQLELGEVRMELADCLGGHM</sequence>
<protein>
    <submittedName>
        <fullName evidence="6">Transposase</fullName>
    </submittedName>
</protein>
<comment type="similarity">
    <text evidence="1">Belongs to the peptidase C48 family.</text>
</comment>
<evidence type="ECO:0000259" key="5">
    <source>
        <dbReference type="PROSITE" id="PS50600"/>
    </source>
</evidence>
<keyword evidence="3" id="KW-0378">Hydrolase</keyword>
<feature type="compositionally biased region" description="Low complexity" evidence="4">
    <location>
        <begin position="10"/>
        <end position="19"/>
    </location>
</feature>
<evidence type="ECO:0000256" key="3">
    <source>
        <dbReference type="ARBA" id="ARBA00022801"/>
    </source>
</evidence>
<dbReference type="GO" id="GO:0008234">
    <property type="term" value="F:cysteine-type peptidase activity"/>
    <property type="evidence" value="ECO:0007669"/>
    <property type="project" value="InterPro"/>
</dbReference>
<dbReference type="AlphaFoldDB" id="A0A5D3CUP0"/>
<evidence type="ECO:0000256" key="2">
    <source>
        <dbReference type="ARBA" id="ARBA00022670"/>
    </source>
</evidence>
<dbReference type="InterPro" id="IPR038765">
    <property type="entry name" value="Papain-like_cys_pep_sf"/>
</dbReference>
<dbReference type="PANTHER" id="PTHR48258:SF9">
    <property type="entry name" value="OS01G0348150 PROTEIN"/>
    <property type="match status" value="1"/>
</dbReference>
<dbReference type="Proteomes" id="UP000321947">
    <property type="component" value="Unassembled WGS sequence"/>
</dbReference>
<keyword evidence="2" id="KW-0645">Protease</keyword>
<evidence type="ECO:0000256" key="1">
    <source>
        <dbReference type="ARBA" id="ARBA00005234"/>
    </source>
</evidence>
<dbReference type="Pfam" id="PF02902">
    <property type="entry name" value="Peptidase_C48"/>
    <property type="match status" value="1"/>
</dbReference>
<evidence type="ECO:0000256" key="4">
    <source>
        <dbReference type="SAM" id="MobiDB-lite"/>
    </source>
</evidence>
<comment type="caution">
    <text evidence="6">The sequence shown here is derived from an EMBL/GenBank/DDBJ whole genome shotgun (WGS) entry which is preliminary data.</text>
</comment>
<dbReference type="InterPro" id="IPR003653">
    <property type="entry name" value="Peptidase_C48_C"/>
</dbReference>
<dbReference type="Pfam" id="PF02992">
    <property type="entry name" value="Transposase_21"/>
    <property type="match status" value="1"/>
</dbReference>
<accession>A0A5D3CUP0</accession>